<feature type="transmembrane region" description="Helical" evidence="1">
    <location>
        <begin position="117"/>
        <end position="134"/>
    </location>
</feature>
<keyword evidence="1" id="KW-1133">Transmembrane helix</keyword>
<keyword evidence="1" id="KW-0472">Membrane</keyword>
<dbReference type="Proteomes" id="UP001324287">
    <property type="component" value="Chromosome"/>
</dbReference>
<gene>
    <name evidence="2" type="ORF">U6N30_28170</name>
</gene>
<name>A0ABZ1AY92_9ACTN</name>
<evidence type="ECO:0008006" key="4">
    <source>
        <dbReference type="Google" id="ProtNLM"/>
    </source>
</evidence>
<reference evidence="2 3" key="1">
    <citation type="submission" date="2023-12" db="EMBL/GenBank/DDBJ databases">
        <title>Blastococcus brunescens sp. nov., an actonobacterium isolated from sandstone collected in sahara desert.</title>
        <authorList>
            <person name="Gtari M."/>
            <person name="Ghodhbane F."/>
        </authorList>
    </citation>
    <scope>NUCLEOTIDE SEQUENCE [LARGE SCALE GENOMIC DNA]</scope>
    <source>
        <strain evidence="2 3">BMG 8361</strain>
    </source>
</reference>
<feature type="transmembrane region" description="Helical" evidence="1">
    <location>
        <begin position="9"/>
        <end position="28"/>
    </location>
</feature>
<dbReference type="EMBL" id="CP141261">
    <property type="protein sequence ID" value="WRL63537.1"/>
    <property type="molecule type" value="Genomic_DNA"/>
</dbReference>
<evidence type="ECO:0000256" key="1">
    <source>
        <dbReference type="SAM" id="Phobius"/>
    </source>
</evidence>
<evidence type="ECO:0000313" key="3">
    <source>
        <dbReference type="Proteomes" id="UP001324287"/>
    </source>
</evidence>
<organism evidence="2 3">
    <name type="scientific">Blastococcus brunescens</name>
    <dbReference type="NCBI Taxonomy" id="1564165"/>
    <lineage>
        <taxon>Bacteria</taxon>
        <taxon>Bacillati</taxon>
        <taxon>Actinomycetota</taxon>
        <taxon>Actinomycetes</taxon>
        <taxon>Geodermatophilales</taxon>
        <taxon>Geodermatophilaceae</taxon>
        <taxon>Blastococcus</taxon>
    </lineage>
</organism>
<keyword evidence="3" id="KW-1185">Reference proteome</keyword>
<keyword evidence="1" id="KW-0812">Transmembrane</keyword>
<evidence type="ECO:0000313" key="2">
    <source>
        <dbReference type="EMBL" id="WRL63537.1"/>
    </source>
</evidence>
<feature type="transmembrane region" description="Helical" evidence="1">
    <location>
        <begin position="40"/>
        <end position="58"/>
    </location>
</feature>
<proteinExistence type="predicted"/>
<feature type="transmembrane region" description="Helical" evidence="1">
    <location>
        <begin position="140"/>
        <end position="157"/>
    </location>
</feature>
<sequence>MRERLIHAPVWALAAVFGGFFGLSWAVWSRFLEGQSWTRALVTAAIAGVLFGAMMGPVTHRQWRGARELAARSPGGLSREVRRAGWRGPVPSDPVVRQAAHDLLRAQLEPMERQRRWASPFFALMAVLALYLALTDSAWWWWAVAAWTGMAVAHPFTRRRLRRRAVLLGDTGPRP</sequence>
<protein>
    <recommendedName>
        <fullName evidence="4">Glycosyl-4,4'-diaponeurosporenoate acyltransferase</fullName>
    </recommendedName>
</protein>
<dbReference type="RefSeq" id="WP_324274872.1">
    <property type="nucleotide sequence ID" value="NZ_CP141261.1"/>
</dbReference>
<accession>A0ABZ1AY92</accession>